<protein>
    <recommendedName>
        <fullName evidence="1">1-alkyl-2-acetylglycerophosphocholine esterase</fullName>
        <ecNumber evidence="1">3.1.1.47</ecNumber>
    </recommendedName>
</protein>
<keyword evidence="6" id="KW-1185">Reference proteome</keyword>
<dbReference type="EC" id="3.1.1.47" evidence="1"/>
<reference evidence="5 6" key="1">
    <citation type="journal article" date="2020" name="G3 (Bethesda)">
        <title>Improved Reference Genome for Cyclotella cryptica CCMP332, a Model for Cell Wall Morphogenesis, Salinity Adaptation, and Lipid Production in Diatoms (Bacillariophyta).</title>
        <authorList>
            <person name="Roberts W.R."/>
            <person name="Downey K.M."/>
            <person name="Ruck E.C."/>
            <person name="Traller J.C."/>
            <person name="Alverson A.J."/>
        </authorList>
    </citation>
    <scope>NUCLEOTIDE SEQUENCE [LARGE SCALE GENOMIC DNA]</scope>
    <source>
        <strain evidence="5 6">CCMP332</strain>
    </source>
</reference>
<evidence type="ECO:0000256" key="4">
    <source>
        <dbReference type="ARBA" id="ARBA00023098"/>
    </source>
</evidence>
<dbReference type="PANTHER" id="PTHR10272:SF0">
    <property type="entry name" value="PLATELET-ACTIVATING FACTOR ACETYLHYDROLASE"/>
    <property type="match status" value="1"/>
</dbReference>
<dbReference type="Proteomes" id="UP001516023">
    <property type="component" value="Unassembled WGS sequence"/>
</dbReference>
<dbReference type="GO" id="GO:0016042">
    <property type="term" value="P:lipid catabolic process"/>
    <property type="evidence" value="ECO:0007669"/>
    <property type="project" value="UniProtKB-KW"/>
</dbReference>
<dbReference type="Gene3D" id="3.40.50.1820">
    <property type="entry name" value="alpha/beta hydrolase"/>
    <property type="match status" value="1"/>
</dbReference>
<organism evidence="5 6">
    <name type="scientific">Cyclotella cryptica</name>
    <dbReference type="NCBI Taxonomy" id="29204"/>
    <lineage>
        <taxon>Eukaryota</taxon>
        <taxon>Sar</taxon>
        <taxon>Stramenopiles</taxon>
        <taxon>Ochrophyta</taxon>
        <taxon>Bacillariophyta</taxon>
        <taxon>Coscinodiscophyceae</taxon>
        <taxon>Thalassiosirophycidae</taxon>
        <taxon>Stephanodiscales</taxon>
        <taxon>Stephanodiscaceae</taxon>
        <taxon>Cyclotella</taxon>
    </lineage>
</organism>
<dbReference type="AlphaFoldDB" id="A0ABD3P2N9"/>
<keyword evidence="2" id="KW-0378">Hydrolase</keyword>
<dbReference type="SUPFAM" id="SSF53474">
    <property type="entry name" value="alpha/beta-Hydrolases"/>
    <property type="match status" value="1"/>
</dbReference>
<dbReference type="InterPro" id="IPR029058">
    <property type="entry name" value="AB_hydrolase_fold"/>
</dbReference>
<name>A0ABD3P2N9_9STRA</name>
<evidence type="ECO:0000313" key="6">
    <source>
        <dbReference type="Proteomes" id="UP001516023"/>
    </source>
</evidence>
<proteinExistence type="predicted"/>
<evidence type="ECO:0000256" key="2">
    <source>
        <dbReference type="ARBA" id="ARBA00022801"/>
    </source>
</evidence>
<dbReference type="GO" id="GO:0003847">
    <property type="term" value="F:1-alkyl-2-acetylglycerophosphocholine esterase activity"/>
    <property type="evidence" value="ECO:0007669"/>
    <property type="project" value="UniProtKB-EC"/>
</dbReference>
<dbReference type="Pfam" id="PF03403">
    <property type="entry name" value="PAF-AH_p_II"/>
    <property type="match status" value="2"/>
</dbReference>
<keyword evidence="4" id="KW-0443">Lipid metabolism</keyword>
<gene>
    <name evidence="5" type="ORF">HJC23_004521</name>
</gene>
<accession>A0ABD3P2N9</accession>
<evidence type="ECO:0000256" key="3">
    <source>
        <dbReference type="ARBA" id="ARBA00022963"/>
    </source>
</evidence>
<dbReference type="PANTHER" id="PTHR10272">
    <property type="entry name" value="PLATELET-ACTIVATING FACTOR ACETYLHYDROLASE"/>
    <property type="match status" value="1"/>
</dbReference>
<sequence length="453" mass="51331">MVQYCIVPYGSSTEDDKATIPPPHFLDTVNHLEINNSLRHAIEHTEPLVPLAAQTHRGRSATRRCTGPSVPWSSSPSYSIVLPAALEETTASTPRQASYFVDNRVSYVLEGFAHIALTRHTTKFFRFVVRPFIWMISLIFPARYLKIPETVLANNNSSVKYLPPSSLSTNKTHKQRLVVFSHGLTGTGEENSIFCTCLAKRGYVVASIHHRDGSSSRVPMPDGSCKFYQHFPIGSEYDPQNRLDQVHVRANEMLNTCDWLLKSNDDDEQTEYYIEEEDNYPILKEICNNLDGKKLIAAGFSYGATTSALAATLRPDQFQCAILLDGWFHIEWSSRGVDIDFPPDAFASSDKVNGSKGLDIPSLFINSSQFEGYSKLYDATRRLAEQISQNRSKMYVLLNTKHQNFCDVVFWLPKWSLRRCGKFLAIGSADAYEAYESMMSWTFQFIDTHFKDH</sequence>
<dbReference type="EMBL" id="JABMIG020000295">
    <property type="protein sequence ID" value="KAL3782158.1"/>
    <property type="molecule type" value="Genomic_DNA"/>
</dbReference>
<evidence type="ECO:0000256" key="1">
    <source>
        <dbReference type="ARBA" id="ARBA00013201"/>
    </source>
</evidence>
<keyword evidence="3" id="KW-0442">Lipid degradation</keyword>
<comment type="caution">
    <text evidence="5">The sequence shown here is derived from an EMBL/GenBank/DDBJ whole genome shotgun (WGS) entry which is preliminary data.</text>
</comment>
<evidence type="ECO:0000313" key="5">
    <source>
        <dbReference type="EMBL" id="KAL3782158.1"/>
    </source>
</evidence>